<dbReference type="InterPro" id="IPR029058">
    <property type="entry name" value="AB_hydrolase_fold"/>
</dbReference>
<reference evidence="1 2" key="1">
    <citation type="submission" date="2020-08" db="EMBL/GenBank/DDBJ databases">
        <title>Genome Sequencing of Nocardia wallacei strain FMUON74 and assembly.</title>
        <authorList>
            <person name="Toyokawa M."/>
            <person name="Uesaka K."/>
        </authorList>
    </citation>
    <scope>NUCLEOTIDE SEQUENCE [LARGE SCALE GENOMIC DNA]</scope>
    <source>
        <strain evidence="1 2">FMUON74</strain>
    </source>
</reference>
<keyword evidence="2" id="KW-1185">Reference proteome</keyword>
<sequence>MQPTVAQYAAVAAATTLITGTTSAPYLLEAADLLAGHVARVDRETLPGQGHHPEPRLLANALAAAVRR</sequence>
<dbReference type="EMBL" id="AP023396">
    <property type="protein sequence ID" value="BCK56243.1"/>
    <property type="molecule type" value="Genomic_DNA"/>
</dbReference>
<dbReference type="AlphaFoldDB" id="A0A7G1KPX6"/>
<dbReference type="KEGG" id="nwl:NWFMUON74_40150"/>
<evidence type="ECO:0000313" key="2">
    <source>
        <dbReference type="Proteomes" id="UP000516173"/>
    </source>
</evidence>
<gene>
    <name evidence="1" type="ORF">NWFMUON74_40150</name>
</gene>
<dbReference type="Gene3D" id="3.40.50.1820">
    <property type="entry name" value="alpha/beta hydrolase"/>
    <property type="match status" value="1"/>
</dbReference>
<accession>A0A7G1KPX6</accession>
<organism evidence="1 2">
    <name type="scientific">Nocardia wallacei</name>
    <dbReference type="NCBI Taxonomy" id="480035"/>
    <lineage>
        <taxon>Bacteria</taxon>
        <taxon>Bacillati</taxon>
        <taxon>Actinomycetota</taxon>
        <taxon>Actinomycetes</taxon>
        <taxon>Mycobacteriales</taxon>
        <taxon>Nocardiaceae</taxon>
        <taxon>Nocardia</taxon>
    </lineage>
</organism>
<evidence type="ECO:0000313" key="1">
    <source>
        <dbReference type="EMBL" id="BCK56243.1"/>
    </source>
</evidence>
<proteinExistence type="predicted"/>
<name>A0A7G1KPX6_9NOCA</name>
<protein>
    <submittedName>
        <fullName evidence="1">Uncharacterized protein</fullName>
    </submittedName>
</protein>
<dbReference type="Proteomes" id="UP000516173">
    <property type="component" value="Chromosome"/>
</dbReference>